<comment type="caution">
    <text evidence="2">The sequence shown here is derived from an EMBL/GenBank/DDBJ whole genome shotgun (WGS) entry which is preliminary data.</text>
</comment>
<keyword evidence="3" id="KW-1185">Reference proteome</keyword>
<name>A0A7J5YB80_DISMA</name>
<dbReference type="Proteomes" id="UP000518266">
    <property type="component" value="Unassembled WGS sequence"/>
</dbReference>
<proteinExistence type="predicted"/>
<feature type="compositionally biased region" description="Low complexity" evidence="1">
    <location>
        <begin position="218"/>
        <end position="229"/>
    </location>
</feature>
<sequence length="284" mass="31233">MLCYREGLVVQMLCYREGLVVQMLCYREGLVVQMLCYREGLVVVLQGLPVPPRVQGQQLFLLRSMFSSQSSRPWLISIHLTLHERPLQASPPLLQRPPSRSQLLFMSFSRAVSSRLSSLSGCRNSELHRFTDRTMALRLSSSSAPPSQLHTFSRSEVSCCSCCWLCFLRSCRLAPAPPSSSSFSSQPIFLTSPAQIVVVVPLQRDGVHAGRCVSAGPLSSLSSLSSQLSRAPPGGREGRQQAVPQTLAAPPRTPGHIARLIQIQLPVRERDLGVVVPSCTETQI</sequence>
<dbReference type="EMBL" id="JAAKFY010000015">
    <property type="protein sequence ID" value="KAF3845588.1"/>
    <property type="molecule type" value="Genomic_DNA"/>
</dbReference>
<evidence type="ECO:0000313" key="2">
    <source>
        <dbReference type="EMBL" id="KAF3845588.1"/>
    </source>
</evidence>
<organism evidence="2 3">
    <name type="scientific">Dissostichus mawsoni</name>
    <name type="common">Antarctic cod</name>
    <dbReference type="NCBI Taxonomy" id="36200"/>
    <lineage>
        <taxon>Eukaryota</taxon>
        <taxon>Metazoa</taxon>
        <taxon>Chordata</taxon>
        <taxon>Craniata</taxon>
        <taxon>Vertebrata</taxon>
        <taxon>Euteleostomi</taxon>
        <taxon>Actinopterygii</taxon>
        <taxon>Neopterygii</taxon>
        <taxon>Teleostei</taxon>
        <taxon>Neoteleostei</taxon>
        <taxon>Acanthomorphata</taxon>
        <taxon>Eupercaria</taxon>
        <taxon>Perciformes</taxon>
        <taxon>Notothenioidei</taxon>
        <taxon>Nototheniidae</taxon>
        <taxon>Dissostichus</taxon>
    </lineage>
</organism>
<evidence type="ECO:0000313" key="3">
    <source>
        <dbReference type="Proteomes" id="UP000518266"/>
    </source>
</evidence>
<reference evidence="2 3" key="1">
    <citation type="submission" date="2020-03" db="EMBL/GenBank/DDBJ databases">
        <title>Dissostichus mawsoni Genome sequencing and assembly.</title>
        <authorList>
            <person name="Park H."/>
        </authorList>
    </citation>
    <scope>NUCLEOTIDE SEQUENCE [LARGE SCALE GENOMIC DNA]</scope>
    <source>
        <strain evidence="2">DM0001</strain>
        <tissue evidence="2">Muscle</tissue>
    </source>
</reference>
<gene>
    <name evidence="2" type="ORF">F7725_008751</name>
</gene>
<protein>
    <submittedName>
        <fullName evidence="2">Uncharacterized protein</fullName>
    </submittedName>
</protein>
<dbReference type="AlphaFoldDB" id="A0A7J5YB80"/>
<accession>A0A7J5YB80</accession>
<evidence type="ECO:0000256" key="1">
    <source>
        <dbReference type="SAM" id="MobiDB-lite"/>
    </source>
</evidence>
<feature type="region of interest" description="Disordered" evidence="1">
    <location>
        <begin position="218"/>
        <end position="252"/>
    </location>
</feature>